<dbReference type="Proteomes" id="UP000601108">
    <property type="component" value="Unassembled WGS sequence"/>
</dbReference>
<dbReference type="Gene3D" id="3.40.630.30">
    <property type="match status" value="1"/>
</dbReference>
<reference evidence="2 3" key="1">
    <citation type="journal article" date="2014" name="Int. J. Syst. Evol. Microbiol.">
        <title>Complete genome sequence of Corynebacterium casei LMG S-19264T (=DSM 44701T), isolated from a smear-ripened cheese.</title>
        <authorList>
            <consortium name="US DOE Joint Genome Institute (JGI-PGF)"/>
            <person name="Walter F."/>
            <person name="Albersmeier A."/>
            <person name="Kalinowski J."/>
            <person name="Ruckert C."/>
        </authorList>
    </citation>
    <scope>NUCLEOTIDE SEQUENCE [LARGE SCALE GENOMIC DNA]</scope>
    <source>
        <strain evidence="2 3">KCTC 12285</strain>
    </source>
</reference>
<dbReference type="PANTHER" id="PTHR43792:SF1">
    <property type="entry name" value="N-ACETYLTRANSFERASE DOMAIN-CONTAINING PROTEIN"/>
    <property type="match status" value="1"/>
</dbReference>
<evidence type="ECO:0000259" key="1">
    <source>
        <dbReference type="PROSITE" id="PS51186"/>
    </source>
</evidence>
<name>A0A918N508_9FLAO</name>
<dbReference type="PANTHER" id="PTHR43792">
    <property type="entry name" value="GNAT FAMILY, PUTATIVE (AFU_ORTHOLOGUE AFUA_3G00765)-RELATED-RELATED"/>
    <property type="match status" value="1"/>
</dbReference>
<dbReference type="EMBL" id="BMWS01000046">
    <property type="protein sequence ID" value="GGX34453.1"/>
    <property type="molecule type" value="Genomic_DNA"/>
</dbReference>
<protein>
    <submittedName>
        <fullName evidence="2">Alanine acetyltransferase</fullName>
    </submittedName>
</protein>
<dbReference type="SUPFAM" id="SSF55729">
    <property type="entry name" value="Acyl-CoA N-acyltransferases (Nat)"/>
    <property type="match status" value="1"/>
</dbReference>
<dbReference type="RefSeq" id="WP_035088775.1">
    <property type="nucleotide sequence ID" value="NZ_BMWS01000046.1"/>
</dbReference>
<evidence type="ECO:0000313" key="3">
    <source>
        <dbReference type="Proteomes" id="UP000601108"/>
    </source>
</evidence>
<accession>A0A918N508</accession>
<comment type="caution">
    <text evidence="2">The sequence shown here is derived from an EMBL/GenBank/DDBJ whole genome shotgun (WGS) entry which is preliminary data.</text>
</comment>
<dbReference type="Pfam" id="PF13302">
    <property type="entry name" value="Acetyltransf_3"/>
    <property type="match status" value="1"/>
</dbReference>
<dbReference type="AlphaFoldDB" id="A0A918N508"/>
<organism evidence="2 3">
    <name type="scientific">Aquimarina muelleri</name>
    <dbReference type="NCBI Taxonomy" id="279356"/>
    <lineage>
        <taxon>Bacteria</taxon>
        <taxon>Pseudomonadati</taxon>
        <taxon>Bacteroidota</taxon>
        <taxon>Flavobacteriia</taxon>
        <taxon>Flavobacteriales</taxon>
        <taxon>Flavobacteriaceae</taxon>
        <taxon>Aquimarina</taxon>
    </lineage>
</organism>
<gene>
    <name evidence="2" type="ORF">GCM10007384_38830</name>
</gene>
<proteinExistence type="predicted"/>
<dbReference type="PROSITE" id="PS51186">
    <property type="entry name" value="GNAT"/>
    <property type="match status" value="1"/>
</dbReference>
<dbReference type="InterPro" id="IPR051531">
    <property type="entry name" value="N-acetyltransferase"/>
</dbReference>
<evidence type="ECO:0000313" key="2">
    <source>
        <dbReference type="EMBL" id="GGX34453.1"/>
    </source>
</evidence>
<keyword evidence="3" id="KW-1185">Reference proteome</keyword>
<feature type="domain" description="N-acetyltransferase" evidence="1">
    <location>
        <begin position="13"/>
        <end position="170"/>
    </location>
</feature>
<sequence>MKETYKSFETERLFIRPTNILDADFILELMNSPKWLENIGDRNIKSVKDAEDYIENKILPQLKRLGYSNYTIIRKSDQAKIGCCGLYNREGLDRIDIGFAFLPEYEKKGYGYESVSKLKEIALNYFKLPEIVGITIQTNIGSQKLLEKIGLTFKDIIKLPNDEEEVMLYR</sequence>
<dbReference type="GO" id="GO:0016747">
    <property type="term" value="F:acyltransferase activity, transferring groups other than amino-acyl groups"/>
    <property type="evidence" value="ECO:0007669"/>
    <property type="project" value="InterPro"/>
</dbReference>
<dbReference type="InterPro" id="IPR016181">
    <property type="entry name" value="Acyl_CoA_acyltransferase"/>
</dbReference>
<dbReference type="InterPro" id="IPR000182">
    <property type="entry name" value="GNAT_dom"/>
</dbReference>